<dbReference type="Gene3D" id="3.40.50.300">
    <property type="entry name" value="P-loop containing nucleotide triphosphate hydrolases"/>
    <property type="match status" value="2"/>
</dbReference>
<dbReference type="Pfam" id="PF12775">
    <property type="entry name" value="AAA_7"/>
    <property type="match status" value="1"/>
</dbReference>
<reference evidence="4 5" key="1">
    <citation type="journal article" date="2019" name="Mol. Ecol. Resour.">
        <title>Improving Illumina assemblies with Hi-C and long reads: an example with the North African dromedary.</title>
        <authorList>
            <person name="Elbers J.P."/>
            <person name="Rogers M.F."/>
            <person name="Perelman P.L."/>
            <person name="Proskuryakova A.A."/>
            <person name="Serdyukova N.A."/>
            <person name="Johnson W.E."/>
            <person name="Horin P."/>
            <person name="Corander J."/>
            <person name="Murphy D."/>
            <person name="Burger P.A."/>
        </authorList>
    </citation>
    <scope>NUCLEOTIDE SEQUENCE [LARGE SCALE GENOMIC DNA]</scope>
    <source>
        <strain evidence="4">Drom800</strain>
        <tissue evidence="4">Blood</tissue>
    </source>
</reference>
<dbReference type="AlphaFoldDB" id="A0A5N4DYW2"/>
<dbReference type="EMBL" id="JWIN03000007">
    <property type="protein sequence ID" value="KAB1276174.1"/>
    <property type="molecule type" value="Genomic_DNA"/>
</dbReference>
<dbReference type="Gene3D" id="1.10.472.130">
    <property type="match status" value="1"/>
</dbReference>
<dbReference type="PANTHER" id="PTHR45703:SF12">
    <property type="entry name" value="DYNEIN AXONEMAL HEAVY CHAIN 11"/>
    <property type="match status" value="1"/>
</dbReference>
<dbReference type="InterPro" id="IPR041589">
    <property type="entry name" value="DNAH3_AAA_lid_1"/>
</dbReference>
<dbReference type="GO" id="GO:0007018">
    <property type="term" value="P:microtubule-based movement"/>
    <property type="evidence" value="ECO:0007669"/>
    <property type="project" value="InterPro"/>
</dbReference>
<dbReference type="InterPro" id="IPR026983">
    <property type="entry name" value="DHC"/>
</dbReference>
<dbReference type="FunFam" id="1.10.472.130:FF:000001">
    <property type="entry name" value="Dynein, axonemal, heavy chain 9"/>
    <property type="match status" value="1"/>
</dbReference>
<sequence>MIYSYLLGLFSSILREQANLTHDGPKWIVLDGDIDPMWIESLNTVMDDNKVLTLASSERVALTPSMRLLFEDRVKDSSGESPSLKETLQHPLDTLMESRDSPGNPFPSGDPSPPPVWFNFRSESHSSQAVKRTSQTFRRRTHGWLQNSYVASWIDRRQHQSEKANLTILFDKYVPVCLDKLRTSFKTITSIPENSLVQTICTLLECLLTPENVPSDSPKEVYEVYFVFACIWAFGGTLLQDQLSGYQAEFSWWWHKEMKAVKFPSQGTIFDYYLDHKTKKFMPWADKIPQFMMDSDAPLQRVVVHTSETTRLRYFIELLLEKGQPLMLVGNAGVGKTVFVGDMLASLSEDYIVSRVPFNYYTTSAALQGVLEKPLEKKAGRNYGPGGNKKLIYFIDDMNMPAVDLYGTVQPHTLIRQHIDYGHWYDRQKVMLKEIHSCQYIACMNPKVGSFTINPRLQRHFTVFAFNFPSLDALNTIYSQILSFHFQQQAFASSVLRSGPTLIQATIAFHQMMTRNFLPTAIKFHYLFNLRDLSNIFQGVDSRVLLQQPLIYCHFANGREDPCYMPVKDWEVLKTFLTETLENYNELNAAMHLVLFEDAMQHV</sequence>
<comment type="caution">
    <text evidence="4">The sequence shown here is derived from an EMBL/GenBank/DDBJ whole genome shotgun (WGS) entry which is preliminary data.</text>
</comment>
<feature type="region of interest" description="Disordered" evidence="1">
    <location>
        <begin position="95"/>
        <end position="114"/>
    </location>
</feature>
<protein>
    <submittedName>
        <fullName evidence="4">Dynein heavy chain 11</fullName>
    </submittedName>
</protein>
<dbReference type="InterPro" id="IPR027417">
    <property type="entry name" value="P-loop_NTPase"/>
</dbReference>
<evidence type="ECO:0000313" key="5">
    <source>
        <dbReference type="Proteomes" id="UP000299084"/>
    </source>
</evidence>
<dbReference type="SUPFAM" id="SSF52540">
    <property type="entry name" value="P-loop containing nucleoside triphosphate hydrolases"/>
    <property type="match status" value="1"/>
</dbReference>
<feature type="domain" description="Dynein heavy chain 3 AAA+ lid" evidence="3">
    <location>
        <begin position="502"/>
        <end position="540"/>
    </location>
</feature>
<feature type="compositionally biased region" description="Pro residues" evidence="1">
    <location>
        <begin position="104"/>
        <end position="114"/>
    </location>
</feature>
<dbReference type="InterPro" id="IPR041466">
    <property type="entry name" value="Dynein_AAA5_ext"/>
</dbReference>
<gene>
    <name evidence="4" type="ORF">Cadr_000008063</name>
</gene>
<keyword evidence="5" id="KW-1185">Reference proteome</keyword>
<dbReference type="Pfam" id="PF17852">
    <property type="entry name" value="Dynein_AAA_lid"/>
    <property type="match status" value="1"/>
</dbReference>
<dbReference type="Gene3D" id="1.20.920.30">
    <property type="match status" value="2"/>
</dbReference>
<dbReference type="Pfam" id="PF17857">
    <property type="entry name" value="AAA_lid_1"/>
    <property type="match status" value="1"/>
</dbReference>
<organism evidence="4 5">
    <name type="scientific">Camelus dromedarius</name>
    <name type="common">Dromedary</name>
    <name type="synonym">Arabian camel</name>
    <dbReference type="NCBI Taxonomy" id="9838"/>
    <lineage>
        <taxon>Eukaryota</taxon>
        <taxon>Metazoa</taxon>
        <taxon>Chordata</taxon>
        <taxon>Craniata</taxon>
        <taxon>Vertebrata</taxon>
        <taxon>Euteleostomi</taxon>
        <taxon>Mammalia</taxon>
        <taxon>Eutheria</taxon>
        <taxon>Laurasiatheria</taxon>
        <taxon>Artiodactyla</taxon>
        <taxon>Tylopoda</taxon>
        <taxon>Camelidae</taxon>
        <taxon>Camelus</taxon>
    </lineage>
</organism>
<dbReference type="Proteomes" id="UP000299084">
    <property type="component" value="Unassembled WGS sequence"/>
</dbReference>
<dbReference type="STRING" id="9838.ENSCDRP00005008889"/>
<feature type="domain" description="Dynein heavy chain AAA 5 extension" evidence="2">
    <location>
        <begin position="168"/>
        <end position="286"/>
    </location>
</feature>
<name>A0A5N4DYW2_CAMDR</name>
<evidence type="ECO:0000256" key="1">
    <source>
        <dbReference type="SAM" id="MobiDB-lite"/>
    </source>
</evidence>
<dbReference type="GO" id="GO:0045505">
    <property type="term" value="F:dynein intermediate chain binding"/>
    <property type="evidence" value="ECO:0007669"/>
    <property type="project" value="InterPro"/>
</dbReference>
<evidence type="ECO:0000259" key="2">
    <source>
        <dbReference type="Pfam" id="PF17852"/>
    </source>
</evidence>
<evidence type="ECO:0000313" key="4">
    <source>
        <dbReference type="EMBL" id="KAB1276174.1"/>
    </source>
</evidence>
<dbReference type="GO" id="GO:0030286">
    <property type="term" value="C:dynein complex"/>
    <property type="evidence" value="ECO:0007669"/>
    <property type="project" value="InterPro"/>
</dbReference>
<dbReference type="GO" id="GO:0051959">
    <property type="term" value="F:dynein light intermediate chain binding"/>
    <property type="evidence" value="ECO:0007669"/>
    <property type="project" value="InterPro"/>
</dbReference>
<accession>A0A5N4DYW2</accession>
<dbReference type="PANTHER" id="PTHR45703">
    <property type="entry name" value="DYNEIN HEAVY CHAIN"/>
    <property type="match status" value="1"/>
</dbReference>
<proteinExistence type="predicted"/>
<evidence type="ECO:0000259" key="3">
    <source>
        <dbReference type="Pfam" id="PF17857"/>
    </source>
</evidence>